<comment type="caution">
    <text evidence="1">The sequence shown here is derived from an EMBL/GenBank/DDBJ whole genome shotgun (WGS) entry which is preliminary data.</text>
</comment>
<evidence type="ECO:0000313" key="1">
    <source>
        <dbReference type="EMBL" id="ROT88672.1"/>
    </source>
</evidence>
<protein>
    <submittedName>
        <fullName evidence="1">Diaminopimelate decarboxylase</fullName>
    </submittedName>
</protein>
<accession>A0A423UI42</accession>
<dbReference type="AlphaFoldDB" id="A0A423UI42"/>
<sequence>MGWHVDIDLIKPWLDTQDLVTVSCIEAAIEELERKGPSLGRPLVDHIKDSEFCNMKELRPASPGRSEVRILFAFDPKRHAIMLFAGDKSSGGRSREKWNGWYRSAIPLAEKRYREHLGRLE</sequence>
<proteinExistence type="predicted"/>
<reference evidence="2" key="1">
    <citation type="submission" date="2018-05" db="EMBL/GenBank/DDBJ databases">
        <title>Genome Sequencing of selected type strains of the family Eggerthellaceae.</title>
        <authorList>
            <person name="Danylec N."/>
            <person name="Stoll D.A."/>
            <person name="Doetsch A."/>
            <person name="Huch M."/>
        </authorList>
    </citation>
    <scope>NUCLEOTIDE SEQUENCE [LARGE SCALE GENOMIC DNA]</scope>
    <source>
        <strain evidence="2">DSM 27213</strain>
    </source>
</reference>
<name>A0A423UI42_9ACTN</name>
<organism evidence="1 2">
    <name type="scientific">Gordonibacter urolithinfaciens</name>
    <dbReference type="NCBI Taxonomy" id="1335613"/>
    <lineage>
        <taxon>Bacteria</taxon>
        <taxon>Bacillati</taxon>
        <taxon>Actinomycetota</taxon>
        <taxon>Coriobacteriia</taxon>
        <taxon>Eggerthellales</taxon>
        <taxon>Eggerthellaceae</taxon>
        <taxon>Gordonibacter</taxon>
    </lineage>
</organism>
<dbReference type="RefSeq" id="WP_096226529.1">
    <property type="nucleotide sequence ID" value="NZ_CP168029.1"/>
</dbReference>
<dbReference type="InterPro" id="IPR009241">
    <property type="entry name" value="HigB-like"/>
</dbReference>
<dbReference type="Pfam" id="PF05973">
    <property type="entry name" value="Gp49"/>
    <property type="match status" value="1"/>
</dbReference>
<gene>
    <name evidence="1" type="ORF">DMP12_11455</name>
</gene>
<dbReference type="EMBL" id="QIBW01000015">
    <property type="protein sequence ID" value="ROT88672.1"/>
    <property type="molecule type" value="Genomic_DNA"/>
</dbReference>
<evidence type="ECO:0000313" key="2">
    <source>
        <dbReference type="Proteomes" id="UP000285258"/>
    </source>
</evidence>
<dbReference type="Proteomes" id="UP000285258">
    <property type="component" value="Unassembled WGS sequence"/>
</dbReference>